<evidence type="ECO:0000256" key="1">
    <source>
        <dbReference type="ARBA" id="ARBA00006033"/>
    </source>
</evidence>
<evidence type="ECO:0000256" key="13">
    <source>
        <dbReference type="PROSITE-ProRule" id="PRU00192"/>
    </source>
</evidence>
<evidence type="ECO:0000256" key="2">
    <source>
        <dbReference type="ARBA" id="ARBA00022443"/>
    </source>
</evidence>
<evidence type="ECO:0000256" key="9">
    <source>
        <dbReference type="ARBA" id="ARBA00023140"/>
    </source>
</evidence>
<feature type="region of interest" description="Disordered" evidence="14">
    <location>
        <begin position="354"/>
        <end position="383"/>
    </location>
</feature>
<keyword evidence="2 13" id="KW-0728">SH3 domain</keyword>
<dbReference type="Pfam" id="PF07653">
    <property type="entry name" value="SH3_2"/>
    <property type="match status" value="1"/>
</dbReference>
<organism evidence="16 17">
    <name type="scientific">Elysia crispata</name>
    <name type="common">lettuce slug</name>
    <dbReference type="NCBI Taxonomy" id="231223"/>
    <lineage>
        <taxon>Eukaryota</taxon>
        <taxon>Metazoa</taxon>
        <taxon>Spiralia</taxon>
        <taxon>Lophotrochozoa</taxon>
        <taxon>Mollusca</taxon>
        <taxon>Gastropoda</taxon>
        <taxon>Heterobranchia</taxon>
        <taxon>Euthyneura</taxon>
        <taxon>Panpulmonata</taxon>
        <taxon>Sacoglossa</taxon>
        <taxon>Placobranchoidea</taxon>
        <taxon>Plakobranchidae</taxon>
        <taxon>Elysia</taxon>
    </lineage>
</organism>
<dbReference type="FunFam" id="2.30.30.40:FF:000109">
    <property type="entry name" value="Peroxisomal biogenesis factor 13"/>
    <property type="match status" value="1"/>
</dbReference>
<evidence type="ECO:0000256" key="6">
    <source>
        <dbReference type="ARBA" id="ARBA00022989"/>
    </source>
</evidence>
<feature type="region of interest" description="Disordered" evidence="14">
    <location>
        <begin position="401"/>
        <end position="436"/>
    </location>
</feature>
<keyword evidence="6" id="KW-1133">Transmembrane helix</keyword>
<keyword evidence="8" id="KW-0472">Membrane</keyword>
<dbReference type="EMBL" id="JAWDGP010002673">
    <property type="protein sequence ID" value="KAK3781039.1"/>
    <property type="molecule type" value="Genomic_DNA"/>
</dbReference>
<dbReference type="InterPro" id="IPR001452">
    <property type="entry name" value="SH3_domain"/>
</dbReference>
<dbReference type="PANTHER" id="PTHR19332:SF1">
    <property type="entry name" value="PEROXISOMAL MEMBRANE PROTEIN PEX13"/>
    <property type="match status" value="1"/>
</dbReference>
<accession>A0AAE1A4D8</accession>
<feature type="compositionally biased region" description="Low complexity" evidence="14">
    <location>
        <begin position="359"/>
        <end position="375"/>
    </location>
</feature>
<feature type="region of interest" description="Disordered" evidence="14">
    <location>
        <begin position="44"/>
        <end position="70"/>
    </location>
</feature>
<comment type="subcellular location">
    <subcellularLocation>
        <location evidence="12">Peroxisome membrane</location>
    </subcellularLocation>
</comment>
<dbReference type="InterPro" id="IPR036028">
    <property type="entry name" value="SH3-like_dom_sf"/>
</dbReference>
<protein>
    <recommendedName>
        <fullName evidence="11">Peroxisomal membrane protein PEX13</fullName>
    </recommendedName>
    <alternativeName>
        <fullName evidence="10">Peroxin-13</fullName>
    </alternativeName>
</protein>
<dbReference type="SUPFAM" id="SSF50044">
    <property type="entry name" value="SH3-domain"/>
    <property type="match status" value="1"/>
</dbReference>
<evidence type="ECO:0000256" key="3">
    <source>
        <dbReference type="ARBA" id="ARBA00022448"/>
    </source>
</evidence>
<keyword evidence="4" id="KW-0812">Transmembrane</keyword>
<evidence type="ECO:0000256" key="7">
    <source>
        <dbReference type="ARBA" id="ARBA00023010"/>
    </source>
</evidence>
<evidence type="ECO:0000313" key="17">
    <source>
        <dbReference type="Proteomes" id="UP001283361"/>
    </source>
</evidence>
<dbReference type="Gene3D" id="2.30.30.40">
    <property type="entry name" value="SH3 Domains"/>
    <property type="match status" value="1"/>
</dbReference>
<evidence type="ECO:0000256" key="14">
    <source>
        <dbReference type="SAM" id="MobiDB-lite"/>
    </source>
</evidence>
<evidence type="ECO:0000256" key="8">
    <source>
        <dbReference type="ARBA" id="ARBA00023136"/>
    </source>
</evidence>
<dbReference type="Proteomes" id="UP001283361">
    <property type="component" value="Unassembled WGS sequence"/>
</dbReference>
<evidence type="ECO:0000313" key="16">
    <source>
        <dbReference type="EMBL" id="KAK3781039.1"/>
    </source>
</evidence>
<dbReference type="Pfam" id="PF04088">
    <property type="entry name" value="Peroxin-13_N"/>
    <property type="match status" value="1"/>
</dbReference>
<evidence type="ECO:0000256" key="5">
    <source>
        <dbReference type="ARBA" id="ARBA00022927"/>
    </source>
</evidence>
<evidence type="ECO:0000256" key="12">
    <source>
        <dbReference type="ARBA" id="ARBA00046271"/>
    </source>
</evidence>
<proteinExistence type="inferred from homology"/>
<comment type="caution">
    <text evidence="16">The sequence shown here is derived from an EMBL/GenBank/DDBJ whole genome shotgun (WGS) entry which is preliminary data.</text>
</comment>
<sequence>MSAPIKPWEVNYRKSDLSTLSNEMAGSPFQDRIQSATGGIAAPVSSTVSSVSTPPQLPPRPSEQTSGLNSRLGYGGMYGTGGYNSMYGGNGGFGGYSGPFGYGGMYSSPYSTYGGYGGYYNRIGGDINSSFARYAEESSRPAFESINSIVQVVNSVGMMLDSTFQAVYNSFRAVIGVADNFSRLKSQLVQIFSALAFIRTLKYFFRKVLEILRLRPRGNADLLWSEAVREAAANVAASPEGGPAKSSWPILLFFGIIMGGPYLIWKLLSAFSGTSDESAWARGEVDHFEAVANFNFQGEGAEELSFSAGQTLKVAPKELQPRVRGWLLASVNGKATGMIPANYVKILGKKRGTNFTTGSSQHQSQSQSLGPSASSATLTQTPKWGYSNTSNTAISDSHLESAFSVPSQESNTISTSSNVNNVSNKDASDILSDSQN</sequence>
<dbReference type="PANTHER" id="PTHR19332">
    <property type="entry name" value="PEROXISOMAL MEMBRANE PROTEIN PEX13"/>
    <property type="match status" value="1"/>
</dbReference>
<dbReference type="InterPro" id="IPR035463">
    <property type="entry name" value="Pex13"/>
</dbReference>
<dbReference type="GO" id="GO:0005778">
    <property type="term" value="C:peroxisomal membrane"/>
    <property type="evidence" value="ECO:0007669"/>
    <property type="project" value="UniProtKB-SubCell"/>
</dbReference>
<reference evidence="16" key="1">
    <citation type="journal article" date="2023" name="G3 (Bethesda)">
        <title>A reference genome for the long-term kleptoplast-retaining sea slug Elysia crispata morphotype clarki.</title>
        <authorList>
            <person name="Eastman K.E."/>
            <person name="Pendleton A.L."/>
            <person name="Shaikh M.A."/>
            <person name="Suttiyut T."/>
            <person name="Ogas R."/>
            <person name="Tomko P."/>
            <person name="Gavelis G."/>
            <person name="Widhalm J.R."/>
            <person name="Wisecaver J.H."/>
        </authorList>
    </citation>
    <scope>NUCLEOTIDE SEQUENCE</scope>
    <source>
        <strain evidence="16">ECLA1</strain>
    </source>
</reference>
<dbReference type="InterPro" id="IPR007223">
    <property type="entry name" value="Peroxin-13_N"/>
</dbReference>
<evidence type="ECO:0000256" key="11">
    <source>
        <dbReference type="ARBA" id="ARBA00034535"/>
    </source>
</evidence>
<keyword evidence="9" id="KW-0576">Peroxisome</keyword>
<dbReference type="PROSITE" id="PS50002">
    <property type="entry name" value="SH3"/>
    <property type="match status" value="1"/>
</dbReference>
<comment type="similarity">
    <text evidence="1">Belongs to the peroxin-13 family.</text>
</comment>
<keyword evidence="5" id="KW-0653">Protein transport</keyword>
<feature type="domain" description="SH3" evidence="15">
    <location>
        <begin position="285"/>
        <end position="349"/>
    </location>
</feature>
<evidence type="ECO:0000256" key="10">
    <source>
        <dbReference type="ARBA" id="ARBA00029693"/>
    </source>
</evidence>
<keyword evidence="7" id="KW-0811">Translocation</keyword>
<feature type="compositionally biased region" description="Low complexity" evidence="14">
    <location>
        <begin position="44"/>
        <end position="54"/>
    </location>
</feature>
<name>A0AAE1A4D8_9GAST</name>
<dbReference type="SMART" id="SM00326">
    <property type="entry name" value="SH3"/>
    <property type="match status" value="1"/>
</dbReference>
<dbReference type="GO" id="GO:1990429">
    <property type="term" value="C:peroxisomal importomer complex"/>
    <property type="evidence" value="ECO:0007669"/>
    <property type="project" value="TreeGrafter"/>
</dbReference>
<gene>
    <name evidence="16" type="ORF">RRG08_046343</name>
</gene>
<feature type="compositionally biased region" description="Low complexity" evidence="14">
    <location>
        <begin position="410"/>
        <end position="424"/>
    </location>
</feature>
<evidence type="ECO:0000256" key="4">
    <source>
        <dbReference type="ARBA" id="ARBA00022692"/>
    </source>
</evidence>
<dbReference type="AlphaFoldDB" id="A0AAE1A4D8"/>
<keyword evidence="17" id="KW-1185">Reference proteome</keyword>
<dbReference type="GO" id="GO:0016560">
    <property type="term" value="P:protein import into peroxisome matrix, docking"/>
    <property type="evidence" value="ECO:0007669"/>
    <property type="project" value="InterPro"/>
</dbReference>
<evidence type="ECO:0000259" key="15">
    <source>
        <dbReference type="PROSITE" id="PS50002"/>
    </source>
</evidence>
<dbReference type="CDD" id="cd11864">
    <property type="entry name" value="SH3_PEX13_eumet"/>
    <property type="match status" value="1"/>
</dbReference>
<keyword evidence="3" id="KW-0813">Transport</keyword>